<proteinExistence type="inferred from homology"/>
<evidence type="ECO:0000256" key="2">
    <source>
        <dbReference type="SAM" id="MobiDB-lite"/>
    </source>
</evidence>
<feature type="compositionally biased region" description="Low complexity" evidence="2">
    <location>
        <begin position="189"/>
        <end position="207"/>
    </location>
</feature>
<evidence type="ECO:0000313" key="6">
    <source>
        <dbReference type="Proteomes" id="UP001165080"/>
    </source>
</evidence>
<dbReference type="InterPro" id="IPR005069">
    <property type="entry name" value="Nucl-diP-sugar_transferase"/>
</dbReference>
<keyword evidence="3" id="KW-0812">Transmembrane</keyword>
<dbReference type="PANTHER" id="PTHR46936:SF1">
    <property type="entry name" value="ARABINOSYLTRANSFERASE XEG113"/>
    <property type="match status" value="1"/>
</dbReference>
<dbReference type="GO" id="GO:0005794">
    <property type="term" value="C:Golgi apparatus"/>
    <property type="evidence" value="ECO:0007669"/>
    <property type="project" value="TreeGrafter"/>
</dbReference>
<feature type="region of interest" description="Disordered" evidence="2">
    <location>
        <begin position="70"/>
        <end position="248"/>
    </location>
</feature>
<gene>
    <name evidence="5" type="primary">PLEST009334</name>
    <name evidence="5" type="ORF">PLESTB_001731900</name>
</gene>
<dbReference type="GO" id="GO:0052636">
    <property type="term" value="F:arabinosyltransferase activity"/>
    <property type="evidence" value="ECO:0007669"/>
    <property type="project" value="TreeGrafter"/>
</dbReference>
<keyword evidence="3" id="KW-0472">Membrane</keyword>
<keyword evidence="6" id="KW-1185">Reference proteome</keyword>
<comment type="similarity">
    <text evidence="1">Belongs to the glycosyltransferase 77 family.</text>
</comment>
<dbReference type="OrthoDB" id="540503at2759"/>
<dbReference type="Pfam" id="PF03407">
    <property type="entry name" value="Nucleotid_trans"/>
    <property type="match status" value="1"/>
</dbReference>
<dbReference type="InterPro" id="IPR053250">
    <property type="entry name" value="Glycosyltransferase_77"/>
</dbReference>
<feature type="compositionally biased region" description="Low complexity" evidence="2">
    <location>
        <begin position="223"/>
        <end position="233"/>
    </location>
</feature>
<feature type="compositionally biased region" description="Basic and acidic residues" evidence="2">
    <location>
        <begin position="208"/>
        <end position="222"/>
    </location>
</feature>
<dbReference type="InterPro" id="IPR029044">
    <property type="entry name" value="Nucleotide-diphossugar_trans"/>
</dbReference>
<feature type="transmembrane region" description="Helical" evidence="3">
    <location>
        <begin position="15"/>
        <end position="35"/>
    </location>
</feature>
<dbReference type="GO" id="GO:0052325">
    <property type="term" value="P:cell wall pectin biosynthetic process"/>
    <property type="evidence" value="ECO:0007669"/>
    <property type="project" value="TreeGrafter"/>
</dbReference>
<evidence type="ECO:0000313" key="5">
    <source>
        <dbReference type="EMBL" id="GLC61215.1"/>
    </source>
</evidence>
<comment type="caution">
    <text evidence="5">The sequence shown here is derived from an EMBL/GenBank/DDBJ whole genome shotgun (WGS) entry which is preliminary data.</text>
</comment>
<evidence type="ECO:0000259" key="4">
    <source>
        <dbReference type="Pfam" id="PF03407"/>
    </source>
</evidence>
<dbReference type="Proteomes" id="UP001165080">
    <property type="component" value="Unassembled WGS sequence"/>
</dbReference>
<dbReference type="PANTHER" id="PTHR46936">
    <property type="entry name" value="ARABINOSYLTRANSFERASE XEG113"/>
    <property type="match status" value="1"/>
</dbReference>
<keyword evidence="3" id="KW-1133">Transmembrane helix</keyword>
<evidence type="ECO:0000256" key="3">
    <source>
        <dbReference type="SAM" id="Phobius"/>
    </source>
</evidence>
<feature type="compositionally biased region" description="Pro residues" evidence="2">
    <location>
        <begin position="101"/>
        <end position="154"/>
    </location>
</feature>
<organism evidence="5 6">
    <name type="scientific">Pleodorina starrii</name>
    <dbReference type="NCBI Taxonomy" id="330485"/>
    <lineage>
        <taxon>Eukaryota</taxon>
        <taxon>Viridiplantae</taxon>
        <taxon>Chlorophyta</taxon>
        <taxon>core chlorophytes</taxon>
        <taxon>Chlorophyceae</taxon>
        <taxon>CS clade</taxon>
        <taxon>Chlamydomonadales</taxon>
        <taxon>Volvocaceae</taxon>
        <taxon>Pleodorina</taxon>
    </lineage>
</organism>
<feature type="compositionally biased region" description="Polar residues" evidence="2">
    <location>
        <begin position="70"/>
        <end position="88"/>
    </location>
</feature>
<feature type="domain" description="Nucleotide-diphospho-sugar transferase" evidence="4">
    <location>
        <begin position="292"/>
        <end position="514"/>
    </location>
</feature>
<dbReference type="EMBL" id="BRXU01000043">
    <property type="protein sequence ID" value="GLC61215.1"/>
    <property type="molecule type" value="Genomic_DNA"/>
</dbReference>
<protein>
    <recommendedName>
        <fullName evidence="4">Nucleotide-diphospho-sugar transferase domain-containing protein</fullName>
    </recommendedName>
</protein>
<name>A0A9W6F9Y3_9CHLO</name>
<sequence>MARSGQRPAAGRRGGVALGVLGIMLLAFFAIVFMLGRPGYWKSFNDLVHHPFDPHPIGIDKRHKEAIITQTSSGTGQEVAVSTTSITQGAEKPAVEVVAPSPSPPPPSPPPPSPRPPSPPPPSPSPPPPPPSPPPPSPPPPSPSPPPPPSPQTPAAPVQTATKNASTAQPQTAETANVAATKTAQEVTKPAAEVKPASEAAAAVQPAKEVKEETAPADKPKEGAAATAAGTAGKSDDEEDDGGLTALDNEYKPTREMVQRIAQDGYLVVTWANYHYFDFVRTWVDHVRGVGVTGYIVGAMDDQLLREMIALKYNCFSMKSGLTLGDFGWGSPTFAKMGREKIRLISIFLKLGVSVVIADVDVLWLRNPLPYFQRFPEADILTSSDSTFATVPDEQLERWPEAGAAANIGIMLFRAKSLNFVEDWIQVIESDEKIWDQNAFNDLFRRGWKTLQPPNKNLFLGYDGSLTLGILPVSLFCSGHTMFVQRLGYTLGLQPYAVHATFQFSGTPGKRHRMREFMMYSDPPEYYDHPTGFVSFDFDGLSELIKNAGPATNRMDLANVQGHFALVNHQLLRLRTAFAISSVVLHRALVLPPLWCGLDRWWAPHAGRIPGSKFELPFQCPLDHVIDLENGVFKNLPEEHYGPRSEIREYSFFNNSAMTPRVRDDRVVVELCAPGAAECSDGREPAKLQIDGGVPKVRIQAGLPSAQLEAALAAVKSAKVLHFSTMDAAMGDFSDVPTATRFAARMKLYGSIWCCVLAHPGHIHYDMLWDQPHTDKFMRTWNGTWTTVTGP</sequence>
<dbReference type="AlphaFoldDB" id="A0A9W6F9Y3"/>
<reference evidence="5 6" key="1">
    <citation type="journal article" date="2023" name="Commun. Biol.">
        <title>Reorganization of the ancestral sex-determining regions during the evolution of trioecy in Pleodorina starrii.</title>
        <authorList>
            <person name="Takahashi K."/>
            <person name="Suzuki S."/>
            <person name="Kawai-Toyooka H."/>
            <person name="Yamamoto K."/>
            <person name="Hamaji T."/>
            <person name="Ootsuki R."/>
            <person name="Yamaguchi H."/>
            <person name="Kawachi M."/>
            <person name="Higashiyama T."/>
            <person name="Nozaki H."/>
        </authorList>
    </citation>
    <scope>NUCLEOTIDE SEQUENCE [LARGE SCALE GENOMIC DNA]</scope>
    <source>
        <strain evidence="5 6">NIES-4479</strain>
    </source>
</reference>
<accession>A0A9W6F9Y3</accession>
<dbReference type="PRINTS" id="PR01217">
    <property type="entry name" value="PRICHEXTENSN"/>
</dbReference>
<evidence type="ECO:0000256" key="1">
    <source>
        <dbReference type="ARBA" id="ARBA00007033"/>
    </source>
</evidence>
<dbReference type="Gene3D" id="3.90.550.10">
    <property type="entry name" value="Spore Coat Polysaccharide Biosynthesis Protein SpsA, Chain A"/>
    <property type="match status" value="1"/>
</dbReference>
<feature type="compositionally biased region" description="Polar residues" evidence="2">
    <location>
        <begin position="159"/>
        <end position="186"/>
    </location>
</feature>